<keyword evidence="2" id="KW-1185">Reference proteome</keyword>
<evidence type="ECO:0000313" key="2">
    <source>
        <dbReference type="Proteomes" id="UP000268014"/>
    </source>
</evidence>
<accession>A0A0N4VX23</accession>
<reference evidence="1 2" key="2">
    <citation type="submission" date="2018-11" db="EMBL/GenBank/DDBJ databases">
        <authorList>
            <consortium name="Pathogen Informatics"/>
        </authorList>
    </citation>
    <scope>NUCLEOTIDE SEQUENCE [LARGE SCALE GENOMIC DNA]</scope>
    <source>
        <strain evidence="1 2">MHpl1</strain>
    </source>
</reference>
<reference evidence="3" key="1">
    <citation type="submission" date="2017-02" db="UniProtKB">
        <authorList>
            <consortium name="WormBaseParasite"/>
        </authorList>
    </citation>
    <scope>IDENTIFICATION</scope>
</reference>
<sequence length="62" mass="7246">MSKLHICTYISMNYLRQNNFSVQGEFKACFNDEMLKPISPSYFNMSKVRQKTAEPPVRGKQL</sequence>
<dbReference type="EMBL" id="UZAF01002853">
    <property type="protein sequence ID" value="VDO11608.1"/>
    <property type="molecule type" value="Genomic_DNA"/>
</dbReference>
<dbReference type="AlphaFoldDB" id="A0A0N4VX23"/>
<evidence type="ECO:0000313" key="1">
    <source>
        <dbReference type="EMBL" id="VDO11608.1"/>
    </source>
</evidence>
<name>A0A0N4VX23_HAEPC</name>
<protein>
    <submittedName>
        <fullName evidence="1 3">Uncharacterized protein</fullName>
    </submittedName>
</protein>
<organism evidence="3">
    <name type="scientific">Haemonchus placei</name>
    <name type="common">Barber's pole worm</name>
    <dbReference type="NCBI Taxonomy" id="6290"/>
    <lineage>
        <taxon>Eukaryota</taxon>
        <taxon>Metazoa</taxon>
        <taxon>Ecdysozoa</taxon>
        <taxon>Nematoda</taxon>
        <taxon>Chromadorea</taxon>
        <taxon>Rhabditida</taxon>
        <taxon>Rhabditina</taxon>
        <taxon>Rhabditomorpha</taxon>
        <taxon>Strongyloidea</taxon>
        <taxon>Trichostrongylidae</taxon>
        <taxon>Haemonchus</taxon>
    </lineage>
</organism>
<dbReference type="Proteomes" id="UP000268014">
    <property type="component" value="Unassembled WGS sequence"/>
</dbReference>
<evidence type="ECO:0000313" key="3">
    <source>
        <dbReference type="WBParaSite" id="HPLM_0000184301-mRNA-1"/>
    </source>
</evidence>
<gene>
    <name evidence="1" type="ORF">HPLM_LOCUS1841</name>
</gene>
<dbReference type="WBParaSite" id="HPLM_0000184301-mRNA-1">
    <property type="protein sequence ID" value="HPLM_0000184301-mRNA-1"/>
    <property type="gene ID" value="HPLM_0000184301"/>
</dbReference>
<proteinExistence type="predicted"/>